<dbReference type="GO" id="GO:0003700">
    <property type="term" value="F:DNA-binding transcription factor activity"/>
    <property type="evidence" value="ECO:0007669"/>
    <property type="project" value="InterPro"/>
</dbReference>
<protein>
    <recommendedName>
        <fullName evidence="3">BZIP domain-containing protein</fullName>
    </recommendedName>
</protein>
<sequence length="637" mass="66419">MNNQAVQAEESHLRQFKIHKYAPCNEQQHEDKQYNGSNGSGDGAAYVTAMSQQPQQLHVLHEYSSKQYNGSADGAAYVTAMSQSLGGTTHAGLAGGTTHYSAGRCSFGFSSSRGSRGQVVIDESALVPASSHRLPGSAIGKSRDPLFNASENTTTVLASAPLLQPKELLASSKPPLNLLQVLQVPAHFMRTLQSVLPNDPAVMAAAAATSATIRQQTQQQQFTPPPSTSFLYRPVVVQASNYSNCYGNLQQLCPASKQLHPGNCSLAAAAAAGAIMIPAPALPLVATFRPHYFSSTNNPASADRPAATAAPSFSGAGETEAEVTEVKRSFYCGPVEPDIPSSSSSKGAEGEMTGGSSVVAAAGDYYGNQKRIPRKDTNGSVVAVHHRTVKRTAMAAELAGLPAAAAGGVGSVGGHCKEARLALNDTRAAESIIAGRYALAVAAALAASAGTAEAEAEAAIAAGAAQAVAGRGAEKTAAAGDAHYNAAVMGTATALQVMMRPAIEVSCYQPAGSTVPAGMESSRKPFYAVITGQHPGPSSAAAGQQDPAVEVANNNRKRNLRNREAAAKQRIRRRQMKTTIKGLVLEIQELQASLESVEEQLEESEKEKENLRSQLEWIQRIIVQAQNPNVSAADAAI</sequence>
<feature type="coiled-coil region" evidence="1">
    <location>
        <begin position="573"/>
        <end position="621"/>
    </location>
</feature>
<dbReference type="AlphaFoldDB" id="A0A250XBJ5"/>
<feature type="region of interest" description="Disordered" evidence="2">
    <location>
        <begin position="296"/>
        <end position="319"/>
    </location>
</feature>
<feature type="compositionally biased region" description="Low complexity" evidence="2">
    <location>
        <begin position="299"/>
        <end position="311"/>
    </location>
</feature>
<keyword evidence="1" id="KW-0175">Coiled coil</keyword>
<dbReference type="Proteomes" id="UP000232323">
    <property type="component" value="Unassembled WGS sequence"/>
</dbReference>
<organism evidence="4 5">
    <name type="scientific">Chlamydomonas eustigma</name>
    <dbReference type="NCBI Taxonomy" id="1157962"/>
    <lineage>
        <taxon>Eukaryota</taxon>
        <taxon>Viridiplantae</taxon>
        <taxon>Chlorophyta</taxon>
        <taxon>core chlorophytes</taxon>
        <taxon>Chlorophyceae</taxon>
        <taxon>CS clade</taxon>
        <taxon>Chlamydomonadales</taxon>
        <taxon>Chlamydomonadaceae</taxon>
        <taxon>Chlamydomonas</taxon>
    </lineage>
</organism>
<reference evidence="4 5" key="1">
    <citation type="submission" date="2017-08" db="EMBL/GenBank/DDBJ databases">
        <title>Acidophilic green algal genome provides insights into adaptation to an acidic environment.</title>
        <authorList>
            <person name="Hirooka S."/>
            <person name="Hirose Y."/>
            <person name="Kanesaki Y."/>
            <person name="Higuchi S."/>
            <person name="Fujiwara T."/>
            <person name="Onuma R."/>
            <person name="Era A."/>
            <person name="Ohbayashi R."/>
            <person name="Uzuka A."/>
            <person name="Nozaki H."/>
            <person name="Yoshikawa H."/>
            <person name="Miyagishima S.Y."/>
        </authorList>
    </citation>
    <scope>NUCLEOTIDE SEQUENCE [LARGE SCALE GENOMIC DNA]</scope>
    <source>
        <strain evidence="4 5">NIES-2499</strain>
    </source>
</reference>
<accession>A0A250XBJ5</accession>
<evidence type="ECO:0000256" key="1">
    <source>
        <dbReference type="SAM" id="Coils"/>
    </source>
</evidence>
<evidence type="ECO:0000313" key="5">
    <source>
        <dbReference type="Proteomes" id="UP000232323"/>
    </source>
</evidence>
<feature type="domain" description="BZIP" evidence="3">
    <location>
        <begin position="557"/>
        <end position="572"/>
    </location>
</feature>
<proteinExistence type="predicted"/>
<dbReference type="InterPro" id="IPR004827">
    <property type="entry name" value="bZIP"/>
</dbReference>
<evidence type="ECO:0000313" key="4">
    <source>
        <dbReference type="EMBL" id="GAX80448.1"/>
    </source>
</evidence>
<name>A0A250XBJ5_9CHLO</name>
<gene>
    <name evidence="4" type="ORF">CEUSTIGMA_g7887.t1</name>
</gene>
<evidence type="ECO:0000259" key="3">
    <source>
        <dbReference type="PROSITE" id="PS00036"/>
    </source>
</evidence>
<dbReference type="PROSITE" id="PS00036">
    <property type="entry name" value="BZIP_BASIC"/>
    <property type="match status" value="1"/>
</dbReference>
<comment type="caution">
    <text evidence="4">The sequence shown here is derived from an EMBL/GenBank/DDBJ whole genome shotgun (WGS) entry which is preliminary data.</text>
</comment>
<keyword evidence="5" id="KW-1185">Reference proteome</keyword>
<dbReference type="EMBL" id="BEGY01000052">
    <property type="protein sequence ID" value="GAX80448.1"/>
    <property type="molecule type" value="Genomic_DNA"/>
</dbReference>
<evidence type="ECO:0000256" key="2">
    <source>
        <dbReference type="SAM" id="MobiDB-lite"/>
    </source>
</evidence>